<accession>A0A4C1Z7R5</accession>
<keyword evidence="2" id="KW-1185">Reference proteome</keyword>
<comment type="caution">
    <text evidence="1">The sequence shown here is derived from an EMBL/GenBank/DDBJ whole genome shotgun (WGS) entry which is preliminary data.</text>
</comment>
<name>A0A4C1Z7R5_EUMVA</name>
<evidence type="ECO:0000313" key="1">
    <source>
        <dbReference type="EMBL" id="GBP84881.1"/>
    </source>
</evidence>
<gene>
    <name evidence="1" type="ORF">EVAR_55841_1</name>
</gene>
<sequence length="97" mass="11232">MVSARDKMLRDWLSSLRVGLPSATPMEWKDRKDHIEVCYLYANKTAGPTLPEKKKKRHYTQTILAQRLQPPDEHHIAQFTRCLGMKNLKIVGKTTTI</sequence>
<protein>
    <submittedName>
        <fullName evidence="1">Uncharacterized protein</fullName>
    </submittedName>
</protein>
<dbReference type="Proteomes" id="UP000299102">
    <property type="component" value="Unassembled WGS sequence"/>
</dbReference>
<evidence type="ECO:0000313" key="2">
    <source>
        <dbReference type="Proteomes" id="UP000299102"/>
    </source>
</evidence>
<dbReference type="AlphaFoldDB" id="A0A4C1Z7R5"/>
<organism evidence="1 2">
    <name type="scientific">Eumeta variegata</name>
    <name type="common">Bagworm moth</name>
    <name type="synonym">Eumeta japonica</name>
    <dbReference type="NCBI Taxonomy" id="151549"/>
    <lineage>
        <taxon>Eukaryota</taxon>
        <taxon>Metazoa</taxon>
        <taxon>Ecdysozoa</taxon>
        <taxon>Arthropoda</taxon>
        <taxon>Hexapoda</taxon>
        <taxon>Insecta</taxon>
        <taxon>Pterygota</taxon>
        <taxon>Neoptera</taxon>
        <taxon>Endopterygota</taxon>
        <taxon>Lepidoptera</taxon>
        <taxon>Glossata</taxon>
        <taxon>Ditrysia</taxon>
        <taxon>Tineoidea</taxon>
        <taxon>Psychidae</taxon>
        <taxon>Oiketicinae</taxon>
        <taxon>Eumeta</taxon>
    </lineage>
</organism>
<proteinExistence type="predicted"/>
<reference evidence="1 2" key="1">
    <citation type="journal article" date="2019" name="Commun. Biol.">
        <title>The bagworm genome reveals a unique fibroin gene that provides high tensile strength.</title>
        <authorList>
            <person name="Kono N."/>
            <person name="Nakamura H."/>
            <person name="Ohtoshi R."/>
            <person name="Tomita M."/>
            <person name="Numata K."/>
            <person name="Arakawa K."/>
        </authorList>
    </citation>
    <scope>NUCLEOTIDE SEQUENCE [LARGE SCALE GENOMIC DNA]</scope>
</reference>
<dbReference type="EMBL" id="BGZK01001704">
    <property type="protein sequence ID" value="GBP84881.1"/>
    <property type="molecule type" value="Genomic_DNA"/>
</dbReference>